<organism evidence="2 3">
    <name type="scientific">Mesosutterella porci</name>
    <dbReference type="NCBI Taxonomy" id="2915351"/>
    <lineage>
        <taxon>Bacteria</taxon>
        <taxon>Pseudomonadati</taxon>
        <taxon>Pseudomonadota</taxon>
        <taxon>Betaproteobacteria</taxon>
        <taxon>Burkholderiales</taxon>
        <taxon>Sutterellaceae</taxon>
        <taxon>Mesosutterella</taxon>
    </lineage>
</organism>
<evidence type="ECO:0000313" key="2">
    <source>
        <dbReference type="EMBL" id="MCG5031348.1"/>
    </source>
</evidence>
<comment type="caution">
    <text evidence="2">The sequence shown here is derived from an EMBL/GenBank/DDBJ whole genome shotgun (WGS) entry which is preliminary data.</text>
</comment>
<name>A0ABS9MRU2_9BURK</name>
<accession>A0ABS9MRU2</accession>
<protein>
    <submittedName>
        <fullName evidence="2">Uncharacterized protein</fullName>
    </submittedName>
</protein>
<evidence type="ECO:0000256" key="1">
    <source>
        <dbReference type="SAM" id="MobiDB-lite"/>
    </source>
</evidence>
<feature type="compositionally biased region" description="Acidic residues" evidence="1">
    <location>
        <begin position="380"/>
        <end position="397"/>
    </location>
</feature>
<evidence type="ECO:0000313" key="3">
    <source>
        <dbReference type="Proteomes" id="UP001297600"/>
    </source>
</evidence>
<dbReference type="RefSeq" id="WP_237979079.1">
    <property type="nucleotide sequence ID" value="NZ_JAKNCT010000008.1"/>
</dbReference>
<dbReference type="Proteomes" id="UP001297600">
    <property type="component" value="Unassembled WGS sequence"/>
</dbReference>
<proteinExistence type="predicted"/>
<keyword evidence="3" id="KW-1185">Reference proteome</keyword>
<gene>
    <name evidence="2" type="ORF">MAF45_07835</name>
</gene>
<sequence length="397" mass="45230">MATFVLDSFCRKIPDDILRQALTKYDVNDANLAALRSADKCTDEWERLRADHPELKKLQVVFHEINGFREEAGETALQASIFGPRPDWLPIDRVAGIQGVMLSVFIHDPYIYQRACTRYLIDSTRAKGWKQYSGIWKQTVNSSEAARSLLAEDIRKILARQMRGRYCRVAAYDSTNQNSILVATFSDFLESSEEWTTDGDIQQYARRPVRRLAFIYNPEAGTLRVNVEGFGKVGLTLHDAFCRDILGMPGLPKEAPQSNFHIRQLLQATPPNFVLDPTGPIQSFVLSELKFSDPRNPSTKINIVAPKNKDGMADLYRQLALLFKGREGFLRLFSAVFYMKYQLPGRPPRTRRIRLEEGPMQRIDSDPSDEALHELLIENGLEEPPQDAEAEYAEETN</sequence>
<dbReference type="EMBL" id="JAKNCT010000008">
    <property type="protein sequence ID" value="MCG5031348.1"/>
    <property type="molecule type" value="Genomic_DNA"/>
</dbReference>
<reference evidence="2 3" key="1">
    <citation type="submission" date="2022-02" db="EMBL/GenBank/DDBJ databases">
        <title>Mesosutterella porci, a novel member of the family Sutterellaceae from pig feces.</title>
        <authorList>
            <person name="Wylensek D."/>
            <person name="Clavel T."/>
        </authorList>
    </citation>
    <scope>NUCLEOTIDE SEQUENCE [LARGE SCALE GENOMIC DNA]</scope>
    <source>
        <strain evidence="3">oilRF-744-wt-GAM-9</strain>
    </source>
</reference>
<feature type="region of interest" description="Disordered" evidence="1">
    <location>
        <begin position="378"/>
        <end position="397"/>
    </location>
</feature>